<dbReference type="InterPro" id="IPR001452">
    <property type="entry name" value="SH3_domain"/>
</dbReference>
<accession>A0A8H3TYR8</accession>
<dbReference type="GO" id="GO:0005886">
    <property type="term" value="C:plasma membrane"/>
    <property type="evidence" value="ECO:0007669"/>
    <property type="project" value="UniProtKB-SubCell"/>
</dbReference>
<feature type="domain" description="SH3" evidence="12">
    <location>
        <begin position="296"/>
        <end position="356"/>
    </location>
</feature>
<feature type="transmembrane region" description="Helical" evidence="11">
    <location>
        <begin position="120"/>
        <end position="139"/>
    </location>
</feature>
<keyword evidence="6 11" id="KW-1133">Transmembrane helix</keyword>
<evidence type="ECO:0000256" key="7">
    <source>
        <dbReference type="ARBA" id="ARBA00023016"/>
    </source>
</evidence>
<feature type="transmembrane region" description="Helical" evidence="11">
    <location>
        <begin position="159"/>
        <end position="176"/>
    </location>
</feature>
<feature type="transmembrane region" description="Helical" evidence="11">
    <location>
        <begin position="51"/>
        <end position="70"/>
    </location>
</feature>
<feature type="compositionally biased region" description="Low complexity" evidence="10">
    <location>
        <begin position="268"/>
        <end position="284"/>
    </location>
</feature>
<dbReference type="OrthoDB" id="5983572at2759"/>
<dbReference type="Gene3D" id="2.30.30.40">
    <property type="entry name" value="SH3 Domains"/>
    <property type="match status" value="1"/>
</dbReference>
<evidence type="ECO:0000256" key="9">
    <source>
        <dbReference type="PROSITE-ProRule" id="PRU00192"/>
    </source>
</evidence>
<comment type="caution">
    <text evidence="13">The sequence shown here is derived from an EMBL/GenBank/DDBJ whole genome shotgun (WGS) entry which is preliminary data.</text>
</comment>
<keyword evidence="8 11" id="KW-0472">Membrane</keyword>
<evidence type="ECO:0000256" key="6">
    <source>
        <dbReference type="ARBA" id="ARBA00022989"/>
    </source>
</evidence>
<dbReference type="PROSITE" id="PS50002">
    <property type="entry name" value="SH3"/>
    <property type="match status" value="1"/>
</dbReference>
<comment type="similarity">
    <text evidence="2">Belongs to the SHO1 family.</text>
</comment>
<dbReference type="GO" id="GO:0030833">
    <property type="term" value="P:regulation of actin filament polymerization"/>
    <property type="evidence" value="ECO:0007669"/>
    <property type="project" value="TreeGrafter"/>
</dbReference>
<evidence type="ECO:0000313" key="13">
    <source>
        <dbReference type="EMBL" id="GHJ90121.1"/>
    </source>
</evidence>
<evidence type="ECO:0000259" key="12">
    <source>
        <dbReference type="PROSITE" id="PS50002"/>
    </source>
</evidence>
<dbReference type="GO" id="GO:0007232">
    <property type="term" value="P:osmosensory signaling pathway via Sho1 osmosensor"/>
    <property type="evidence" value="ECO:0007669"/>
    <property type="project" value="UniProtKB-ARBA"/>
</dbReference>
<dbReference type="AlphaFoldDB" id="A0A8H3TYR8"/>
<reference evidence="13" key="1">
    <citation type="submission" date="2020-07" db="EMBL/GenBank/DDBJ databases">
        <title>Draft Genome Sequence of a Deep-Sea Yeast, Naganishia (Cryptococcus) liquefaciens strain N6.</title>
        <authorList>
            <person name="Han Y.W."/>
            <person name="Kajitani R."/>
            <person name="Morimoto H."/>
            <person name="Parhat M."/>
            <person name="Tsubouchi H."/>
            <person name="Bakenova O."/>
            <person name="Ogata M."/>
            <person name="Argunhan B."/>
            <person name="Aoki R."/>
            <person name="Kajiwara S."/>
            <person name="Itoh T."/>
            <person name="Iwasaki H."/>
        </authorList>
    </citation>
    <scope>NUCLEOTIDE SEQUENCE</scope>
    <source>
        <strain evidence="13">N6</strain>
    </source>
</reference>
<protein>
    <recommendedName>
        <fullName evidence="12">SH3 domain-containing protein</fullName>
    </recommendedName>
</protein>
<evidence type="ECO:0000313" key="14">
    <source>
        <dbReference type="Proteomes" id="UP000620104"/>
    </source>
</evidence>
<keyword evidence="4" id="KW-1003">Cell membrane</keyword>
<evidence type="ECO:0000256" key="10">
    <source>
        <dbReference type="SAM" id="MobiDB-lite"/>
    </source>
</evidence>
<feature type="region of interest" description="Disordered" evidence="10">
    <location>
        <begin position="251"/>
        <end position="291"/>
    </location>
</feature>
<evidence type="ECO:0000256" key="11">
    <source>
        <dbReference type="SAM" id="Phobius"/>
    </source>
</evidence>
<keyword evidence="7" id="KW-0346">Stress response</keyword>
<dbReference type="InterPro" id="IPR035522">
    <property type="entry name" value="Sho1_SH3"/>
</dbReference>
<dbReference type="Pfam" id="PF00018">
    <property type="entry name" value="SH3_1"/>
    <property type="match status" value="1"/>
</dbReference>
<gene>
    <name evidence="13" type="ORF">NliqN6_6523</name>
</gene>
<sequence length="356" mass="37406">MGIFTRRPGSALDSTGLVTSTPAHANGGMLGRRRGVRHTGGGDDGLGSMTVWMWVTWGIAFVGWWVAFIAMCVGEAKLDAATGGPAMGTLWFAIIFQAAVIIFLTFFIAKSSLPVHRLQLCFILAILVVFAVNGVEYIYQGQARARAGLGSAGSLKAVGAGWLMLAIIDIIWLLWLSSEEDSFLHRTLSTSPVAALGGADGRPSSIAAAPRPSNVGGLSIHEDPYNTAGTTYPPAPQGMNGYQAAPVAPPAATYASPARSTQREREYTAASPGGPPGAISSGTTAGQPLVAPSDGQYRLRAQALYAYTASPDDPNEVSFAKGEILDIMDASGKWWQCRNQNGQVGICPSNYVQLLS</sequence>
<proteinExistence type="inferred from homology"/>
<dbReference type="PANTHER" id="PTHR15735">
    <property type="entry name" value="FCH AND DOUBLE SH3 DOMAINS PROTEIN"/>
    <property type="match status" value="1"/>
</dbReference>
<feature type="transmembrane region" description="Helical" evidence="11">
    <location>
        <begin position="90"/>
        <end position="108"/>
    </location>
</feature>
<evidence type="ECO:0000256" key="4">
    <source>
        <dbReference type="ARBA" id="ARBA00022475"/>
    </source>
</evidence>
<evidence type="ECO:0000256" key="5">
    <source>
        <dbReference type="ARBA" id="ARBA00022692"/>
    </source>
</evidence>
<dbReference type="Proteomes" id="UP000620104">
    <property type="component" value="Unassembled WGS sequence"/>
</dbReference>
<feature type="compositionally biased region" description="Polar residues" evidence="10">
    <location>
        <begin position="12"/>
        <end position="23"/>
    </location>
</feature>
<organism evidence="13 14">
    <name type="scientific">Naganishia liquefaciens</name>
    <dbReference type="NCBI Taxonomy" id="104408"/>
    <lineage>
        <taxon>Eukaryota</taxon>
        <taxon>Fungi</taxon>
        <taxon>Dikarya</taxon>
        <taxon>Basidiomycota</taxon>
        <taxon>Agaricomycotina</taxon>
        <taxon>Tremellomycetes</taxon>
        <taxon>Filobasidiales</taxon>
        <taxon>Filobasidiaceae</taxon>
        <taxon>Naganishia</taxon>
    </lineage>
</organism>
<evidence type="ECO:0000256" key="1">
    <source>
        <dbReference type="ARBA" id="ARBA00004651"/>
    </source>
</evidence>
<evidence type="ECO:0000256" key="3">
    <source>
        <dbReference type="ARBA" id="ARBA00022443"/>
    </source>
</evidence>
<dbReference type="EMBL" id="BLZA01000057">
    <property type="protein sequence ID" value="GHJ90121.1"/>
    <property type="molecule type" value="Genomic_DNA"/>
</dbReference>
<keyword evidence="5 11" id="KW-0812">Transmembrane</keyword>
<comment type="subcellular location">
    <subcellularLocation>
        <location evidence="1">Cell membrane</location>
        <topology evidence="1">Multi-pass membrane protein</topology>
    </subcellularLocation>
</comment>
<dbReference type="PRINTS" id="PR00452">
    <property type="entry name" value="SH3DOMAIN"/>
</dbReference>
<keyword evidence="3 9" id="KW-0728">SH3 domain</keyword>
<feature type="region of interest" description="Disordered" evidence="10">
    <location>
        <begin position="1"/>
        <end position="35"/>
    </location>
</feature>
<dbReference type="SUPFAM" id="SSF50044">
    <property type="entry name" value="SH3-domain"/>
    <property type="match status" value="1"/>
</dbReference>
<dbReference type="CDD" id="cd11855">
    <property type="entry name" value="SH3_Sho1p"/>
    <property type="match status" value="1"/>
</dbReference>
<keyword evidence="14" id="KW-1185">Reference proteome</keyword>
<dbReference type="PANTHER" id="PTHR15735:SF20">
    <property type="entry name" value="HIGH OSMOLARITY SIGNALING PROTEIN SHO1"/>
    <property type="match status" value="1"/>
</dbReference>
<evidence type="ECO:0000256" key="2">
    <source>
        <dbReference type="ARBA" id="ARBA00009739"/>
    </source>
</evidence>
<dbReference type="InterPro" id="IPR036028">
    <property type="entry name" value="SH3-like_dom_sf"/>
</dbReference>
<dbReference type="SMART" id="SM00326">
    <property type="entry name" value="SH3"/>
    <property type="match status" value="1"/>
</dbReference>
<dbReference type="FunFam" id="2.30.30.40:FF:000213">
    <property type="entry name" value="High osmolarity signaling protein SHO1"/>
    <property type="match status" value="1"/>
</dbReference>
<name>A0A8H3TYR8_9TREE</name>
<evidence type="ECO:0000256" key="8">
    <source>
        <dbReference type="ARBA" id="ARBA00023136"/>
    </source>
</evidence>